<gene>
    <name evidence="10" type="primary">selB</name>
    <name evidence="10" type="ORF">H9894_07425</name>
</gene>
<reference evidence="10" key="2">
    <citation type="submission" date="2021-04" db="EMBL/GenBank/DDBJ databases">
        <authorList>
            <person name="Gilroy R."/>
        </authorList>
    </citation>
    <scope>NUCLEOTIDE SEQUENCE</scope>
    <source>
        <strain evidence="10">ChiHecec2B26-446</strain>
    </source>
</reference>
<dbReference type="Pfam" id="PF00009">
    <property type="entry name" value="GTP_EFTU"/>
    <property type="match status" value="1"/>
</dbReference>
<evidence type="ECO:0000313" key="10">
    <source>
        <dbReference type="EMBL" id="HIW01001.1"/>
    </source>
</evidence>
<dbReference type="CDD" id="cd04171">
    <property type="entry name" value="SelB"/>
    <property type="match status" value="1"/>
</dbReference>
<evidence type="ECO:0000313" key="11">
    <source>
        <dbReference type="Proteomes" id="UP000886752"/>
    </source>
</evidence>
<dbReference type="InterPro" id="IPR004161">
    <property type="entry name" value="EFTu-like_2"/>
</dbReference>
<comment type="subcellular location">
    <subcellularLocation>
        <location evidence="1">Cytoplasm</location>
    </subcellularLocation>
</comment>
<dbReference type="InterPro" id="IPR027417">
    <property type="entry name" value="P-loop_NTPase"/>
</dbReference>
<evidence type="ECO:0000256" key="7">
    <source>
        <dbReference type="ARBA" id="ARBA00025526"/>
    </source>
</evidence>
<evidence type="ECO:0000256" key="4">
    <source>
        <dbReference type="ARBA" id="ARBA00022741"/>
    </source>
</evidence>
<dbReference type="PANTHER" id="PTHR43721">
    <property type="entry name" value="ELONGATION FACTOR TU-RELATED"/>
    <property type="match status" value="1"/>
</dbReference>
<dbReference type="Pfam" id="PF25461">
    <property type="entry name" value="Beta-barrel_SelB"/>
    <property type="match status" value="1"/>
</dbReference>
<evidence type="ECO:0000259" key="9">
    <source>
        <dbReference type="PROSITE" id="PS51722"/>
    </source>
</evidence>
<dbReference type="GO" id="GO:0003723">
    <property type="term" value="F:RNA binding"/>
    <property type="evidence" value="ECO:0007669"/>
    <property type="project" value="InterPro"/>
</dbReference>
<dbReference type="SUPFAM" id="SSF46785">
    <property type="entry name" value="Winged helix' DNA-binding domain"/>
    <property type="match status" value="3"/>
</dbReference>
<dbReference type="Gene3D" id="2.40.30.10">
    <property type="entry name" value="Translation factors"/>
    <property type="match status" value="1"/>
</dbReference>
<dbReference type="InterPro" id="IPR000795">
    <property type="entry name" value="T_Tr_GTP-bd_dom"/>
</dbReference>
<dbReference type="InterPro" id="IPR005225">
    <property type="entry name" value="Small_GTP-bd"/>
</dbReference>
<dbReference type="GO" id="GO:0005829">
    <property type="term" value="C:cytosol"/>
    <property type="evidence" value="ECO:0007669"/>
    <property type="project" value="TreeGrafter"/>
</dbReference>
<dbReference type="InterPro" id="IPR009001">
    <property type="entry name" value="Transl_elong_EF1A/Init_IF2_C"/>
</dbReference>
<dbReference type="InterPro" id="IPR036390">
    <property type="entry name" value="WH_DNA-bd_sf"/>
</dbReference>
<dbReference type="InterPro" id="IPR009000">
    <property type="entry name" value="Transl_B-barrel_sf"/>
</dbReference>
<dbReference type="GO" id="GO:0001514">
    <property type="term" value="P:selenocysteine incorporation"/>
    <property type="evidence" value="ECO:0007669"/>
    <property type="project" value="InterPro"/>
</dbReference>
<evidence type="ECO:0000256" key="1">
    <source>
        <dbReference type="ARBA" id="ARBA00004496"/>
    </source>
</evidence>
<dbReference type="InterPro" id="IPR015190">
    <property type="entry name" value="Elong_fac_SelB-wing-hlx_typ-2"/>
</dbReference>
<dbReference type="PRINTS" id="PR00315">
    <property type="entry name" value="ELONGATNFCT"/>
</dbReference>
<dbReference type="SUPFAM" id="SSF50447">
    <property type="entry name" value="Translation proteins"/>
    <property type="match status" value="1"/>
</dbReference>
<dbReference type="InterPro" id="IPR050055">
    <property type="entry name" value="EF-Tu_GTPase"/>
</dbReference>
<dbReference type="SUPFAM" id="SSF52540">
    <property type="entry name" value="P-loop containing nucleoside triphosphate hydrolases"/>
    <property type="match status" value="1"/>
</dbReference>
<dbReference type="GO" id="GO:0005525">
    <property type="term" value="F:GTP binding"/>
    <property type="evidence" value="ECO:0007669"/>
    <property type="project" value="UniProtKB-KW"/>
</dbReference>
<dbReference type="Gene3D" id="1.10.10.2770">
    <property type="match status" value="1"/>
</dbReference>
<dbReference type="SUPFAM" id="SSF50465">
    <property type="entry name" value="EF-Tu/eEF-1alpha/eIF2-gamma C-terminal domain"/>
    <property type="match status" value="1"/>
</dbReference>
<dbReference type="NCBIfam" id="TIGR00231">
    <property type="entry name" value="small_GTP"/>
    <property type="match status" value="1"/>
</dbReference>
<name>A0A9D1PXR6_9BACT</name>
<protein>
    <recommendedName>
        <fullName evidence="2">Selenocysteine-specific elongation factor</fullName>
    </recommendedName>
    <alternativeName>
        <fullName evidence="8">SelB translation factor</fullName>
    </alternativeName>
</protein>
<dbReference type="PANTHER" id="PTHR43721:SF22">
    <property type="entry name" value="ELONGATION FACTOR TU, MITOCHONDRIAL"/>
    <property type="match status" value="1"/>
</dbReference>
<dbReference type="Gene3D" id="1.10.10.10">
    <property type="entry name" value="Winged helix-like DNA-binding domain superfamily/Winged helix DNA-binding domain"/>
    <property type="match status" value="1"/>
</dbReference>
<proteinExistence type="predicted"/>
<comment type="caution">
    <text evidence="10">The sequence shown here is derived from an EMBL/GenBank/DDBJ whole genome shotgun (WGS) entry which is preliminary data.</text>
</comment>
<keyword evidence="3" id="KW-0963">Cytoplasm</keyword>
<dbReference type="EMBL" id="DXHV01000070">
    <property type="protein sequence ID" value="HIW01001.1"/>
    <property type="molecule type" value="Genomic_DNA"/>
</dbReference>
<dbReference type="Pfam" id="PF03144">
    <property type="entry name" value="GTP_EFTU_D2"/>
    <property type="match status" value="1"/>
</dbReference>
<keyword evidence="4" id="KW-0547">Nucleotide-binding</keyword>
<keyword evidence="10" id="KW-0251">Elongation factor</keyword>
<comment type="function">
    <text evidence="7">Translation factor necessary for the incorporation of selenocysteine into proteins. It probably replaces EF-Tu for the insertion of selenocysteine directed by the UGA codon. SelB binds GTP and GDP.</text>
</comment>
<dbReference type="GO" id="GO:0003746">
    <property type="term" value="F:translation elongation factor activity"/>
    <property type="evidence" value="ECO:0007669"/>
    <property type="project" value="UniProtKB-KW"/>
</dbReference>
<evidence type="ECO:0000256" key="6">
    <source>
        <dbReference type="ARBA" id="ARBA00023134"/>
    </source>
</evidence>
<keyword evidence="5" id="KW-0648">Protein biosynthesis</keyword>
<dbReference type="PROSITE" id="PS51722">
    <property type="entry name" value="G_TR_2"/>
    <property type="match status" value="1"/>
</dbReference>
<dbReference type="Pfam" id="PF09107">
    <property type="entry name" value="WHD_3rd_SelB"/>
    <property type="match status" value="1"/>
</dbReference>
<evidence type="ECO:0000256" key="3">
    <source>
        <dbReference type="ARBA" id="ARBA00022490"/>
    </source>
</evidence>
<reference evidence="10" key="1">
    <citation type="journal article" date="2021" name="PeerJ">
        <title>Extensive microbial diversity within the chicken gut microbiome revealed by metagenomics and culture.</title>
        <authorList>
            <person name="Gilroy R."/>
            <person name="Ravi A."/>
            <person name="Getino M."/>
            <person name="Pursley I."/>
            <person name="Horton D.L."/>
            <person name="Alikhan N.F."/>
            <person name="Baker D."/>
            <person name="Gharbi K."/>
            <person name="Hall N."/>
            <person name="Watson M."/>
            <person name="Adriaenssens E.M."/>
            <person name="Foster-Nyarko E."/>
            <person name="Jarju S."/>
            <person name="Secka A."/>
            <person name="Antonio M."/>
            <person name="Oren A."/>
            <person name="Chaudhuri R.R."/>
            <person name="La Ragione R."/>
            <person name="Hildebrand F."/>
            <person name="Pallen M.J."/>
        </authorList>
    </citation>
    <scope>NUCLEOTIDE SEQUENCE</scope>
    <source>
        <strain evidence="10">ChiHecec2B26-446</strain>
    </source>
</reference>
<evidence type="ECO:0000256" key="5">
    <source>
        <dbReference type="ARBA" id="ARBA00022917"/>
    </source>
</evidence>
<dbReference type="NCBIfam" id="TIGR00475">
    <property type="entry name" value="selB"/>
    <property type="match status" value="1"/>
</dbReference>
<dbReference type="CDD" id="cd15491">
    <property type="entry name" value="selB_III"/>
    <property type="match status" value="1"/>
</dbReference>
<organism evidence="10 11">
    <name type="scientific">Candidatus Desulfovibrio intestinipullorum</name>
    <dbReference type="NCBI Taxonomy" id="2838536"/>
    <lineage>
        <taxon>Bacteria</taxon>
        <taxon>Pseudomonadati</taxon>
        <taxon>Thermodesulfobacteriota</taxon>
        <taxon>Desulfovibrionia</taxon>
        <taxon>Desulfovibrionales</taxon>
        <taxon>Desulfovibrionaceae</taxon>
        <taxon>Desulfovibrio</taxon>
    </lineage>
</organism>
<dbReference type="Proteomes" id="UP000886752">
    <property type="component" value="Unassembled WGS sequence"/>
</dbReference>
<dbReference type="FunFam" id="3.40.50.300:FF:001064">
    <property type="entry name" value="Selenocysteine-specific translation elongation factor"/>
    <property type="match status" value="1"/>
</dbReference>
<dbReference type="CDD" id="cd03696">
    <property type="entry name" value="SelB_II"/>
    <property type="match status" value="1"/>
</dbReference>
<dbReference type="AlphaFoldDB" id="A0A9D1PXR6"/>
<evidence type="ECO:0000256" key="2">
    <source>
        <dbReference type="ARBA" id="ARBA00015953"/>
    </source>
</evidence>
<evidence type="ECO:0000256" key="8">
    <source>
        <dbReference type="ARBA" id="ARBA00031615"/>
    </source>
</evidence>
<dbReference type="InterPro" id="IPR015191">
    <property type="entry name" value="SelB_WHD4"/>
</dbReference>
<dbReference type="Pfam" id="PF09106">
    <property type="entry name" value="WHD_2nd_SelB"/>
    <property type="match status" value="1"/>
</dbReference>
<sequence length="645" mass="71429">MSFILGTAGHIDHGKTSLIRALTGINCDRLDEEKKRGITIELGFAWLDLPDGQRLGIVDVPGHERFVKNMVAGAAGIDLVMLVIAADEGVMPQTREHLDICSLLGIRQGFVVLNKCDLVDEDWLHLVTEDVANFLQDTFLEGCPILPASAVSGQGLEEVRATIASMVHNLPGQNRTDLFRLPVDRIFSLRGFGTIVTGTIISGRIERDRDAVIMPRGLATHVRTLQRHEEPTEEARAGERCAANLQGLDVADIHRGDVLALPGTLFPSDRWIVHLDCLKSSPMQLRNRTELHFHHGTLESLARVVFFDRQELKPGESALAELRFATPAVAVAGDRCVLRASSPLRAVAGGSIVSPLPPLLRAKDPGRAEKLQLLGRLCDLLQRQSPEETAERVETILALRDREGASHSLLHVLSGLTRRHLDRALQQLSSKHRALCFDREGNAWIGAQAFDRLCEACLARAKELHDKSPLQSGFARTALESGWSQGLAPKLVARVLESMLAQGRLLASGEFLKLPGHNIVLSPAQQKICQALRSLYAESGLTPPNLRDALDRVHATEKEAQSIYKLLVAQGELVRMRDGIFYAREHFDTVVGKVRQWFETHDDLTLADLKTLLGLSRKYLIALLEYLDQEKITVRIGDKRQFRSH</sequence>
<dbReference type="GO" id="GO:0003924">
    <property type="term" value="F:GTPase activity"/>
    <property type="evidence" value="ECO:0007669"/>
    <property type="project" value="InterPro"/>
</dbReference>
<dbReference type="Gene3D" id="3.40.50.300">
    <property type="entry name" value="P-loop containing nucleotide triphosphate hydrolases"/>
    <property type="match status" value="1"/>
</dbReference>
<dbReference type="InterPro" id="IPR004535">
    <property type="entry name" value="Transl_elong_SelB"/>
</dbReference>
<dbReference type="InterPro" id="IPR036388">
    <property type="entry name" value="WH-like_DNA-bd_sf"/>
</dbReference>
<dbReference type="InterPro" id="IPR057335">
    <property type="entry name" value="Beta-barrel_SelB"/>
</dbReference>
<accession>A0A9D1PXR6</accession>
<feature type="domain" description="Tr-type G" evidence="9">
    <location>
        <begin position="1"/>
        <end position="171"/>
    </location>
</feature>
<keyword evidence="6" id="KW-0342">GTP-binding</keyword>